<organism evidence="1 2">
    <name type="scientific">Telmatocola sphagniphila</name>
    <dbReference type="NCBI Taxonomy" id="1123043"/>
    <lineage>
        <taxon>Bacteria</taxon>
        <taxon>Pseudomonadati</taxon>
        <taxon>Planctomycetota</taxon>
        <taxon>Planctomycetia</taxon>
        <taxon>Gemmatales</taxon>
        <taxon>Gemmataceae</taxon>
    </lineage>
</organism>
<dbReference type="KEGG" id="tsph:KIH39_22465"/>
<proteinExistence type="predicted"/>
<protein>
    <submittedName>
        <fullName evidence="1">DUF3307 domain-containing protein</fullName>
    </submittedName>
</protein>
<dbReference type="RefSeq" id="WP_213495610.1">
    <property type="nucleotide sequence ID" value="NZ_CP074694.1"/>
</dbReference>
<sequence length="112" mass="12897">MLFFLIVGHALADYPLQNGPMAIEKCRRSSSDLQKVVPWYYWLTAHALIHGGFVGWITQSAGLGILETVCHWILDYLKCEGWTNIHIDQLLHIVCKVVWYLLLINGITLRFE</sequence>
<dbReference type="InterPro" id="IPR021737">
    <property type="entry name" value="Phage_phiKZ_Orf197"/>
</dbReference>
<accession>A0A8E6ESX9</accession>
<reference evidence="1" key="1">
    <citation type="submission" date="2021-05" db="EMBL/GenBank/DDBJ databases">
        <title>Complete genome sequence of the cellulolytic planctomycete Telmatocola sphagniphila SP2T and characterization of the first cellulase from planctomycetes.</title>
        <authorList>
            <person name="Rakitin A.L."/>
            <person name="Beletsky A.V."/>
            <person name="Naumoff D.G."/>
            <person name="Kulichevskaya I.S."/>
            <person name="Mardanov A.V."/>
            <person name="Ravin N.V."/>
            <person name="Dedysh S.N."/>
        </authorList>
    </citation>
    <scope>NUCLEOTIDE SEQUENCE</scope>
    <source>
        <strain evidence="1">SP2T</strain>
    </source>
</reference>
<name>A0A8E6ESX9_9BACT</name>
<dbReference type="Proteomes" id="UP000676194">
    <property type="component" value="Chromosome"/>
</dbReference>
<keyword evidence="2" id="KW-1185">Reference proteome</keyword>
<dbReference type="EMBL" id="CP074694">
    <property type="protein sequence ID" value="QVL31579.1"/>
    <property type="molecule type" value="Genomic_DNA"/>
</dbReference>
<gene>
    <name evidence="1" type="ORF">KIH39_22465</name>
</gene>
<evidence type="ECO:0000313" key="1">
    <source>
        <dbReference type="EMBL" id="QVL31579.1"/>
    </source>
</evidence>
<evidence type="ECO:0000313" key="2">
    <source>
        <dbReference type="Proteomes" id="UP000676194"/>
    </source>
</evidence>
<dbReference type="AlphaFoldDB" id="A0A8E6ESX9"/>
<dbReference type="Pfam" id="PF11750">
    <property type="entry name" value="DUF3307"/>
    <property type="match status" value="1"/>
</dbReference>